<dbReference type="STRING" id="633807.BW732_04535"/>
<dbReference type="GO" id="GO:0003700">
    <property type="term" value="F:DNA-binding transcription factor activity"/>
    <property type="evidence" value="ECO:0007669"/>
    <property type="project" value="InterPro"/>
</dbReference>
<dbReference type="InterPro" id="IPR009057">
    <property type="entry name" value="Homeodomain-like_sf"/>
</dbReference>
<proteinExistence type="predicted"/>
<dbReference type="InterPro" id="IPR047640">
    <property type="entry name" value="RpiR-like"/>
</dbReference>
<dbReference type="Proteomes" id="UP000188246">
    <property type="component" value="Chromosome"/>
</dbReference>
<name>A0A1Q2D596_9ENTE</name>
<accession>A0A1Q2D596</accession>
<reference evidence="2 3" key="1">
    <citation type="journal article" date="2010" name="Int. J. Syst. Evol. Microbiol.">
        <title>Vagococcus penaei sp. nov., isolated from spoilage microbiota of cooked shrimp (Penaeus vannamei).</title>
        <authorList>
            <person name="Jaffres E."/>
            <person name="Prevost H."/>
            <person name="Rossero A."/>
            <person name="Joffraud J.J."/>
            <person name="Dousset X."/>
        </authorList>
    </citation>
    <scope>NUCLEOTIDE SEQUENCE [LARGE SCALE GENOMIC DNA]</scope>
    <source>
        <strain evidence="2 3">CD276</strain>
    </source>
</reference>
<dbReference type="Gene3D" id="1.10.10.10">
    <property type="entry name" value="Winged helix-like DNA-binding domain superfamily/Winged helix DNA-binding domain"/>
    <property type="match status" value="1"/>
</dbReference>
<dbReference type="GO" id="GO:0003677">
    <property type="term" value="F:DNA binding"/>
    <property type="evidence" value="ECO:0007669"/>
    <property type="project" value="InterPro"/>
</dbReference>
<dbReference type="GO" id="GO:0097367">
    <property type="term" value="F:carbohydrate derivative binding"/>
    <property type="evidence" value="ECO:0007669"/>
    <property type="project" value="InterPro"/>
</dbReference>
<dbReference type="PANTHER" id="PTHR30514">
    <property type="entry name" value="GLUCOKINASE"/>
    <property type="match status" value="1"/>
</dbReference>
<evidence type="ECO:0000259" key="1">
    <source>
        <dbReference type="PROSITE" id="PS51071"/>
    </source>
</evidence>
<dbReference type="EMBL" id="CP019609">
    <property type="protein sequence ID" value="AQP53568.1"/>
    <property type="molecule type" value="Genomic_DNA"/>
</dbReference>
<dbReference type="AlphaFoldDB" id="A0A1Q2D596"/>
<keyword evidence="3" id="KW-1185">Reference proteome</keyword>
<dbReference type="Pfam" id="PF01418">
    <property type="entry name" value="HTH_6"/>
    <property type="match status" value="1"/>
</dbReference>
<evidence type="ECO:0000313" key="3">
    <source>
        <dbReference type="Proteomes" id="UP000188246"/>
    </source>
</evidence>
<dbReference type="PANTHER" id="PTHR30514:SF1">
    <property type="entry name" value="HTH-TYPE TRANSCRIPTIONAL REGULATOR HEXR-RELATED"/>
    <property type="match status" value="1"/>
</dbReference>
<organism evidence="2 3">
    <name type="scientific">Vagococcus penaei</name>
    <dbReference type="NCBI Taxonomy" id="633807"/>
    <lineage>
        <taxon>Bacteria</taxon>
        <taxon>Bacillati</taxon>
        <taxon>Bacillota</taxon>
        <taxon>Bacilli</taxon>
        <taxon>Lactobacillales</taxon>
        <taxon>Enterococcaceae</taxon>
        <taxon>Vagococcus</taxon>
    </lineage>
</organism>
<sequence>MSINKFGLLNALYEIVNSKEHDNDYAVASYLLDNIKRINEVSVNELVNCAFTTPSAIRRFCHRIGYDNFSELKVSFSHLIFPSNLRLRQFHPMSEYRVQRLDSIRRVIQDIEKNFTDTMVETIVSLIVSYKKVILVSANNTSSELIKFQQELLFAEKIVYVISKDYKENSMLEEIDDETLLLVSSVSGTFAAEASEWVRGLPSYNILLTGNRDPEFLESYHDCFYMSGQDIKNDVTGVYGKYGLTLIFDFISESFFYHS</sequence>
<protein>
    <recommendedName>
        <fullName evidence="1">HTH rpiR-type domain-containing protein</fullName>
    </recommendedName>
</protein>
<dbReference type="SUPFAM" id="SSF46689">
    <property type="entry name" value="Homeodomain-like"/>
    <property type="match status" value="1"/>
</dbReference>
<dbReference type="InterPro" id="IPR036388">
    <property type="entry name" value="WH-like_DNA-bd_sf"/>
</dbReference>
<evidence type="ECO:0000313" key="2">
    <source>
        <dbReference type="EMBL" id="AQP53568.1"/>
    </source>
</evidence>
<feature type="domain" description="HTH rpiR-type" evidence="1">
    <location>
        <begin position="7"/>
        <end position="83"/>
    </location>
</feature>
<gene>
    <name evidence="2" type="ORF">BW732_04535</name>
</gene>
<dbReference type="KEGG" id="vpi:BW732_04535"/>
<dbReference type="PROSITE" id="PS51071">
    <property type="entry name" value="HTH_RPIR"/>
    <property type="match status" value="1"/>
</dbReference>
<dbReference type="InterPro" id="IPR000281">
    <property type="entry name" value="HTH_RpiR"/>
</dbReference>
<dbReference type="RefSeq" id="WP_161485513.1">
    <property type="nucleotide sequence ID" value="NZ_CP019609.1"/>
</dbReference>